<sequence length="789" mass="84550">MIKLWSLLLFIAIIFVSQNESVLLCPTATWQRNATTVAGDSAGTSGSNASTLYYPTAVRVDKDSNIYVLDSGNYRVQRFSPNSTIGTTIVNGSAGIAFNQFYNLDDMRIDNSGNIYILDSAIGRVTKWARGASSGVVVAGGNDLVECFWIADTSNHRIVKWISPTSSMIVCGSFGTGNSQFYYPYGLFVDTSDSNTLYVADTFNHRIQIWLAGATSGTTVAGFTGYYGNGLNQLWYPTSVTLDNNRNMFIVDSNNKRILQWAIGLSSGMIIAGDIYYHVAPYWLYDPMNIDFDSNGSLFVADAANNRIQKFLISCPLTENISTTVSPATTSAPVSNISWLLNGTTIAGSSIGWSGSSSVYLSIPTDVAIDRNGTVYVLDSYNGRVQCFDPGSTVVTTVVSGGYGTGWNQFYGMDAMSVDANGSIYIVDSYNNRVMRWSPGATNGTLVAGGSRNDSSQWWLWYRMESVLWQNIVDAMSVDANGSIYIVDSYNNRVMRWSPGATNGTLVAGGYGSGSNANQLNRPSGLFMTYNSSSIWIADTVNSRIVRWDSSATGTVVCGSYGSGASQFYYPLDLFIDTSDSNTLYVADTYNHRIQRWPSGATSGTTVAGQTGTCNNGYNQLCYPGAVVGNGNGYIYIADTSNDRIMRWMVGASYGTVIAGGAATGVLSNQLFRPRNLLLDASGALIVADMFNNRVQKYSPVCVSCTTAASTASTNQSVTGPSSSSSIITLATSTTSAGSFVASASSATASSTSRMTTRTAADGGISVANRHSFAWIFILVYPIICVIGN</sequence>
<feature type="repeat" description="NHL" evidence="2">
    <location>
        <begin position="39"/>
        <end position="82"/>
    </location>
</feature>
<evidence type="ECO:0000256" key="3">
    <source>
        <dbReference type="SAM" id="SignalP"/>
    </source>
</evidence>
<accession>A0A814Y115</accession>
<gene>
    <name evidence="4" type="ORF">EDS130_LOCUS26554</name>
</gene>
<keyword evidence="1" id="KW-0677">Repeat</keyword>
<dbReference type="InterPro" id="IPR011042">
    <property type="entry name" value="6-blade_b-propeller_TolB-like"/>
</dbReference>
<evidence type="ECO:0008006" key="6">
    <source>
        <dbReference type="Google" id="ProtNLM"/>
    </source>
</evidence>
<keyword evidence="3" id="KW-0732">Signal</keyword>
<dbReference type="SUPFAM" id="SSF101898">
    <property type="entry name" value="NHL repeat"/>
    <property type="match status" value="3"/>
</dbReference>
<reference evidence="4" key="1">
    <citation type="submission" date="2021-02" db="EMBL/GenBank/DDBJ databases">
        <authorList>
            <person name="Nowell W R."/>
        </authorList>
    </citation>
    <scope>NUCLEOTIDE SEQUENCE</scope>
</reference>
<evidence type="ECO:0000313" key="4">
    <source>
        <dbReference type="EMBL" id="CAF1223635.1"/>
    </source>
</evidence>
<evidence type="ECO:0000256" key="2">
    <source>
        <dbReference type="PROSITE-ProRule" id="PRU00504"/>
    </source>
</evidence>
<name>A0A814Y115_ADIRI</name>
<feature type="repeat" description="NHL" evidence="2">
    <location>
        <begin position="361"/>
        <end position="391"/>
    </location>
</feature>
<dbReference type="PANTHER" id="PTHR24104:SF25">
    <property type="entry name" value="PROTEIN LIN-41"/>
    <property type="match status" value="1"/>
</dbReference>
<dbReference type="Gene3D" id="2.40.10.500">
    <property type="match status" value="1"/>
</dbReference>
<protein>
    <recommendedName>
        <fullName evidence="6">NHL repeat containing protein-like protein</fullName>
    </recommendedName>
</protein>
<dbReference type="InterPro" id="IPR050952">
    <property type="entry name" value="TRIM-NHL_E3_ligases"/>
</dbReference>
<evidence type="ECO:0000313" key="5">
    <source>
        <dbReference type="Proteomes" id="UP000663852"/>
    </source>
</evidence>
<dbReference type="GO" id="GO:0008270">
    <property type="term" value="F:zinc ion binding"/>
    <property type="evidence" value="ECO:0007669"/>
    <property type="project" value="UniProtKB-KW"/>
</dbReference>
<dbReference type="AlphaFoldDB" id="A0A814Y115"/>
<dbReference type="PROSITE" id="PS51125">
    <property type="entry name" value="NHL"/>
    <property type="match status" value="4"/>
</dbReference>
<feature type="repeat" description="NHL" evidence="2">
    <location>
        <begin position="557"/>
        <end position="600"/>
    </location>
</feature>
<evidence type="ECO:0000256" key="1">
    <source>
        <dbReference type="ARBA" id="ARBA00022737"/>
    </source>
</evidence>
<feature type="chain" id="PRO_5032596311" description="NHL repeat containing protein-like protein" evidence="3">
    <location>
        <begin position="22"/>
        <end position="789"/>
    </location>
</feature>
<proteinExistence type="predicted"/>
<comment type="caution">
    <text evidence="4">The sequence shown here is derived from an EMBL/GenBank/DDBJ whole genome shotgun (WGS) entry which is preliminary data.</text>
</comment>
<dbReference type="Proteomes" id="UP000663852">
    <property type="component" value="Unassembled WGS sequence"/>
</dbReference>
<feature type="signal peptide" evidence="3">
    <location>
        <begin position="1"/>
        <end position="21"/>
    </location>
</feature>
<dbReference type="EMBL" id="CAJNOJ010000162">
    <property type="protein sequence ID" value="CAF1223635.1"/>
    <property type="molecule type" value="Genomic_DNA"/>
</dbReference>
<dbReference type="PANTHER" id="PTHR24104">
    <property type="entry name" value="E3 UBIQUITIN-PROTEIN LIGASE NHLRC1-RELATED"/>
    <property type="match status" value="1"/>
</dbReference>
<dbReference type="Pfam" id="PF01436">
    <property type="entry name" value="NHL"/>
    <property type="match status" value="2"/>
</dbReference>
<feature type="repeat" description="NHL" evidence="2">
    <location>
        <begin position="168"/>
        <end position="213"/>
    </location>
</feature>
<dbReference type="InterPro" id="IPR001258">
    <property type="entry name" value="NHL_repeat"/>
</dbReference>
<organism evidence="4 5">
    <name type="scientific">Adineta ricciae</name>
    <name type="common">Rotifer</name>
    <dbReference type="NCBI Taxonomy" id="249248"/>
    <lineage>
        <taxon>Eukaryota</taxon>
        <taxon>Metazoa</taxon>
        <taxon>Spiralia</taxon>
        <taxon>Gnathifera</taxon>
        <taxon>Rotifera</taxon>
        <taxon>Eurotatoria</taxon>
        <taxon>Bdelloidea</taxon>
        <taxon>Adinetida</taxon>
        <taxon>Adinetidae</taxon>
        <taxon>Adineta</taxon>
    </lineage>
</organism>
<dbReference type="Gene3D" id="2.120.10.30">
    <property type="entry name" value="TolB, C-terminal domain"/>
    <property type="match status" value="4"/>
</dbReference>
<dbReference type="OrthoDB" id="273823at2759"/>
<dbReference type="CDD" id="cd05819">
    <property type="entry name" value="NHL"/>
    <property type="match status" value="2"/>
</dbReference>